<proteinExistence type="predicted"/>
<dbReference type="AlphaFoldDB" id="A0A1B6NR76"/>
<reference evidence="1" key="1">
    <citation type="submission" date="2013-11" db="EMBL/GenBank/DDBJ databases">
        <title>Microbial diversity, functional groups and degradation webs in Northern and Southern Mediterranean and Red Sea marine crude oil polluted sites.</title>
        <authorList>
            <person name="Daffonchio D."/>
            <person name="Mapelli F."/>
            <person name="Ferrer M."/>
            <person name="Richter M."/>
            <person name="Cherif A."/>
            <person name="Malkawi H.I."/>
            <person name="Yakimov M.M."/>
            <person name="Abdel-Fattah Y.R."/>
            <person name="Blaghen M."/>
            <person name="Golyshin P.N."/>
            <person name="Kalogerakis N."/>
            <person name="Boon N."/>
            <person name="Magagnini M."/>
            <person name="Fava F."/>
        </authorList>
    </citation>
    <scope>NUCLEOTIDE SEQUENCE</scope>
</reference>
<sequence>TLLLLLAETVAVLLELLAADCEAAAILTVVFIFSGG</sequence>
<protein>
    <submittedName>
        <fullName evidence="1">Uncharacterized protein</fullName>
    </submittedName>
</protein>
<organism evidence="1">
    <name type="scientific">marine sediment metagenome</name>
    <dbReference type="NCBI Taxonomy" id="412755"/>
    <lineage>
        <taxon>unclassified sequences</taxon>
        <taxon>metagenomes</taxon>
        <taxon>ecological metagenomes</taxon>
    </lineage>
</organism>
<accession>A0A1B6NR76</accession>
<evidence type="ECO:0000313" key="1">
    <source>
        <dbReference type="EMBL" id="KTF05327.1"/>
    </source>
</evidence>
<feature type="non-terminal residue" evidence="1">
    <location>
        <position position="1"/>
    </location>
</feature>
<gene>
    <name evidence="1" type="ORF">MGSAQ_003177</name>
</gene>
<name>A0A1B6NR76_9ZZZZ</name>
<comment type="caution">
    <text evidence="1">The sequence shown here is derived from an EMBL/GenBank/DDBJ whole genome shotgun (WGS) entry which is preliminary data.</text>
</comment>
<dbReference type="EMBL" id="AYSL01001859">
    <property type="protein sequence ID" value="KTF05327.1"/>
    <property type="molecule type" value="Genomic_DNA"/>
</dbReference>